<dbReference type="EMBL" id="CAXAMM010022308">
    <property type="protein sequence ID" value="CAK9051747.1"/>
    <property type="molecule type" value="Genomic_DNA"/>
</dbReference>
<accession>A0ABP0MJT6</accession>
<organism evidence="2 3">
    <name type="scientific">Durusdinium trenchii</name>
    <dbReference type="NCBI Taxonomy" id="1381693"/>
    <lineage>
        <taxon>Eukaryota</taxon>
        <taxon>Sar</taxon>
        <taxon>Alveolata</taxon>
        <taxon>Dinophyceae</taxon>
        <taxon>Suessiales</taxon>
        <taxon>Symbiodiniaceae</taxon>
        <taxon>Durusdinium</taxon>
    </lineage>
</organism>
<keyword evidence="3" id="KW-1185">Reference proteome</keyword>
<gene>
    <name evidence="2" type="ORF">SCF082_LOCUS28377</name>
</gene>
<dbReference type="SUPFAM" id="SSF52540">
    <property type="entry name" value="P-loop containing nucleoside triphosphate hydrolases"/>
    <property type="match status" value="1"/>
</dbReference>
<dbReference type="PANTHER" id="PTHR13748">
    <property type="entry name" value="COBW-RELATED"/>
    <property type="match status" value="1"/>
</dbReference>
<sequence length="513" mass="55639">ERQAAERAARVLAGREAWTLERRRAKRHRRVVPVTVVAGRLGVGKTTVIRRIVEAVRDFRLGVVVNDFAELNVDSLVIREDVLAQAREAAVGAANVTPQVVELSNGCVCCSLASGLEQAVRAMVADEQDPVDYVVVETSGVSNPVQMVHVIEQEIGGDVRLDSVVYVTDVDRWREDAHAAALMSADVVVLNKLDLVGDECAIAGIRDELQAATQAQVVGTRFGDVALERLLDVVKVEPEREAFGRLIQSAKQRVRLGAYALPQEGGRLLRRSAQAPGPVQHAADEEWRSVVFESDVPLSLQALQNRVLFEPSIRTSLARLKGTAWFRECPDERIELQHSGRGRISAKALGRWTVSKQVALALVVRGSAAHAAAVEDALAHACCATQPRAEADLAEILREDMNLEVVQATDRFTLARLVGRRSFGFSPDDLRRKFGVDLDAANEVFAASINASSHGLLALPVCRRAGGSDGSDQQLVLLARHVSDAVAAREAVRSACEATFAVSFTAVKHCRCD</sequence>
<dbReference type="Gene3D" id="3.40.50.300">
    <property type="entry name" value="P-loop containing nucleotide triphosphate hydrolases"/>
    <property type="match status" value="1"/>
</dbReference>
<dbReference type="InterPro" id="IPR011629">
    <property type="entry name" value="CobW-like_C"/>
</dbReference>
<dbReference type="PANTHER" id="PTHR13748:SF59">
    <property type="entry name" value="COBW C-TERMINAL DOMAIN-CONTAINING PROTEIN"/>
    <property type="match status" value="1"/>
</dbReference>
<dbReference type="SMART" id="SM00833">
    <property type="entry name" value="CobW_C"/>
    <property type="match status" value="1"/>
</dbReference>
<comment type="caution">
    <text evidence="2">The sequence shown here is derived from an EMBL/GenBank/DDBJ whole genome shotgun (WGS) entry which is preliminary data.</text>
</comment>
<dbReference type="InterPro" id="IPR027417">
    <property type="entry name" value="P-loop_NTPase"/>
</dbReference>
<name>A0ABP0MJT6_9DINO</name>
<protein>
    <submittedName>
        <fullName evidence="2">COBW domain-containing protein DDB_G0274527</fullName>
    </submittedName>
</protein>
<dbReference type="InterPro" id="IPR051316">
    <property type="entry name" value="Zinc-reg_GTPase_activator"/>
</dbReference>
<dbReference type="Proteomes" id="UP001642464">
    <property type="component" value="Unassembled WGS sequence"/>
</dbReference>
<dbReference type="CDD" id="cd03112">
    <property type="entry name" value="CobW-like"/>
    <property type="match status" value="1"/>
</dbReference>
<dbReference type="Pfam" id="PF02492">
    <property type="entry name" value="cobW"/>
    <property type="match status" value="1"/>
</dbReference>
<dbReference type="InterPro" id="IPR003495">
    <property type="entry name" value="CobW/HypB/UreG_nucleotide-bd"/>
</dbReference>
<evidence type="ECO:0000313" key="3">
    <source>
        <dbReference type="Proteomes" id="UP001642464"/>
    </source>
</evidence>
<dbReference type="Pfam" id="PF07683">
    <property type="entry name" value="CobW_C"/>
    <property type="match status" value="1"/>
</dbReference>
<reference evidence="2 3" key="1">
    <citation type="submission" date="2024-02" db="EMBL/GenBank/DDBJ databases">
        <authorList>
            <person name="Chen Y."/>
            <person name="Shah S."/>
            <person name="Dougan E. K."/>
            <person name="Thang M."/>
            <person name="Chan C."/>
        </authorList>
    </citation>
    <scope>NUCLEOTIDE SEQUENCE [LARGE SCALE GENOMIC DNA]</scope>
</reference>
<feature type="domain" description="CobW C-terminal" evidence="1">
    <location>
        <begin position="287"/>
        <end position="382"/>
    </location>
</feature>
<feature type="non-terminal residue" evidence="2">
    <location>
        <position position="1"/>
    </location>
</feature>
<evidence type="ECO:0000259" key="1">
    <source>
        <dbReference type="SMART" id="SM00833"/>
    </source>
</evidence>
<evidence type="ECO:0000313" key="2">
    <source>
        <dbReference type="EMBL" id="CAK9051747.1"/>
    </source>
</evidence>
<proteinExistence type="predicted"/>